<keyword evidence="2" id="KW-0472">Membrane</keyword>
<feature type="transmembrane region" description="Helical" evidence="2">
    <location>
        <begin position="37"/>
        <end position="55"/>
    </location>
</feature>
<evidence type="ECO:0000256" key="2">
    <source>
        <dbReference type="SAM" id="Phobius"/>
    </source>
</evidence>
<protein>
    <submittedName>
        <fullName evidence="3">O-antigen ligase domain-containing protein</fullName>
    </submittedName>
</protein>
<feature type="transmembrane region" description="Helical" evidence="2">
    <location>
        <begin position="12"/>
        <end position="31"/>
    </location>
</feature>
<dbReference type="GO" id="GO:0016874">
    <property type="term" value="F:ligase activity"/>
    <property type="evidence" value="ECO:0007669"/>
    <property type="project" value="UniProtKB-KW"/>
</dbReference>
<keyword evidence="2" id="KW-0812">Transmembrane</keyword>
<evidence type="ECO:0000313" key="4">
    <source>
        <dbReference type="Proteomes" id="UP000280296"/>
    </source>
</evidence>
<feature type="transmembrane region" description="Helical" evidence="2">
    <location>
        <begin position="298"/>
        <end position="331"/>
    </location>
</feature>
<evidence type="ECO:0000256" key="1">
    <source>
        <dbReference type="SAM" id="MobiDB-lite"/>
    </source>
</evidence>
<feature type="transmembrane region" description="Helical" evidence="2">
    <location>
        <begin position="256"/>
        <end position="277"/>
    </location>
</feature>
<proteinExistence type="predicted"/>
<feature type="transmembrane region" description="Helical" evidence="2">
    <location>
        <begin position="468"/>
        <end position="486"/>
    </location>
</feature>
<organism evidence="3 4">
    <name type="scientific">Tautonia sociabilis</name>
    <dbReference type="NCBI Taxonomy" id="2080755"/>
    <lineage>
        <taxon>Bacteria</taxon>
        <taxon>Pseudomonadati</taxon>
        <taxon>Planctomycetota</taxon>
        <taxon>Planctomycetia</taxon>
        <taxon>Isosphaerales</taxon>
        <taxon>Isosphaeraceae</taxon>
        <taxon>Tautonia</taxon>
    </lineage>
</organism>
<feature type="region of interest" description="Disordered" evidence="1">
    <location>
        <begin position="114"/>
        <end position="133"/>
    </location>
</feature>
<feature type="transmembrane region" description="Helical" evidence="2">
    <location>
        <begin position="432"/>
        <end position="456"/>
    </location>
</feature>
<dbReference type="PANTHER" id="PTHR37422">
    <property type="entry name" value="TEICHURONIC ACID BIOSYNTHESIS PROTEIN TUAE"/>
    <property type="match status" value="1"/>
</dbReference>
<reference evidence="3 4" key="1">
    <citation type="submission" date="2018-12" db="EMBL/GenBank/DDBJ databases">
        <authorList>
            <person name="Toschakov S.V."/>
        </authorList>
    </citation>
    <scope>NUCLEOTIDE SEQUENCE [LARGE SCALE GENOMIC DNA]</scope>
    <source>
        <strain evidence="3 4">GM2012</strain>
    </source>
</reference>
<feature type="transmembrane region" description="Helical" evidence="2">
    <location>
        <begin position="142"/>
        <end position="160"/>
    </location>
</feature>
<keyword evidence="3" id="KW-0436">Ligase</keyword>
<sequence>MGTLRTRILEWIDRLQAGILVAMLVGSALAFGGVVWWWRPVLAALAGLLVVSGLARVAVEGKARIRLSLLPILGALALGLAVAQLVPMPGSLAGRISPESRSLHARGVLTGRLLQDDPRAEPPEPAASRTPTTVDRSATLRWLFDASIGLVVLITSARFARRIGRTMVIWGSVVAVFGLLTGAGLVQLIGGRTGLWGVITPGEGPFWAPSTLDLLKAPGVSLLRPLAEESGAIGPWMLPRPDRPSFIGGLLGGPGAYLAVAALGLPLTLAVLLQLLAPRGSREPLADRVGRSGTGPLVALLAIVVVLGAGLVGAIAGPILAVPFAIGLAIAGLPGAWPTGLRWLAVGLTLLALSGLGAGVAGNRLAGWGSDPKLSPITADLDRAEQLWRESARIARDFPLLGTGLGTFGRIHPSYKLTDESPNTAGSSVLQWIVEAGLAGATLLALAGIWGLARIVRAWRRVGSADRALAWGALATALCFLGFAAVHWTVELPAVALAACAVFGTMDRWLSGGTDLFVEAA</sequence>
<name>A0A432MM02_9BACT</name>
<dbReference type="Proteomes" id="UP000280296">
    <property type="component" value="Unassembled WGS sequence"/>
</dbReference>
<dbReference type="EMBL" id="RYZH01000013">
    <property type="protein sequence ID" value="RUL88156.1"/>
    <property type="molecule type" value="Genomic_DNA"/>
</dbReference>
<keyword evidence="4" id="KW-1185">Reference proteome</keyword>
<feature type="transmembrane region" description="Helical" evidence="2">
    <location>
        <begin position="167"/>
        <end position="189"/>
    </location>
</feature>
<keyword evidence="2" id="KW-1133">Transmembrane helix</keyword>
<feature type="transmembrane region" description="Helical" evidence="2">
    <location>
        <begin position="67"/>
        <end position="86"/>
    </location>
</feature>
<gene>
    <name evidence="3" type="ORF">TsocGM_08435</name>
</gene>
<feature type="transmembrane region" description="Helical" evidence="2">
    <location>
        <begin position="343"/>
        <end position="366"/>
    </location>
</feature>
<dbReference type="PANTHER" id="PTHR37422:SF13">
    <property type="entry name" value="LIPOPOLYSACCHARIDE BIOSYNTHESIS PROTEIN PA4999-RELATED"/>
    <property type="match status" value="1"/>
</dbReference>
<comment type="caution">
    <text evidence="3">The sequence shown here is derived from an EMBL/GenBank/DDBJ whole genome shotgun (WGS) entry which is preliminary data.</text>
</comment>
<evidence type="ECO:0000313" key="3">
    <source>
        <dbReference type="EMBL" id="RUL88156.1"/>
    </source>
</evidence>
<dbReference type="InterPro" id="IPR051533">
    <property type="entry name" value="WaaL-like"/>
</dbReference>
<dbReference type="AlphaFoldDB" id="A0A432MM02"/>
<reference evidence="3 4" key="2">
    <citation type="submission" date="2019-01" db="EMBL/GenBank/DDBJ databases">
        <title>Tautonia sociabilis, a novel thermotolerant planctomycete of Isosphaeraceae family, isolated from a 4000 m deep subterranean habitat.</title>
        <authorList>
            <person name="Kovaleva O.L."/>
            <person name="Elcheninov A.G."/>
            <person name="Van Heerden E."/>
            <person name="Toshchakov S.V."/>
            <person name="Novikov A."/>
            <person name="Bonch-Osmolovskaya E.A."/>
            <person name="Kublanov I.V."/>
        </authorList>
    </citation>
    <scope>NUCLEOTIDE SEQUENCE [LARGE SCALE GENOMIC DNA]</scope>
    <source>
        <strain evidence="3 4">GM2012</strain>
    </source>
</reference>
<accession>A0A432MM02</accession>
<dbReference type="OrthoDB" id="249103at2"/>
<dbReference type="RefSeq" id="WP_126724869.1">
    <property type="nucleotide sequence ID" value="NZ_RYZH01000013.1"/>
</dbReference>